<evidence type="ECO:0000313" key="3">
    <source>
        <dbReference type="Proteomes" id="UP000028703"/>
    </source>
</evidence>
<evidence type="ECO:0000313" key="2">
    <source>
        <dbReference type="EMBL" id="KFF02110.1"/>
    </source>
</evidence>
<proteinExistence type="predicted"/>
<accession>A0A085ZCE6</accession>
<dbReference type="EMBL" id="JPRO01000013">
    <property type="protein sequence ID" value="KFF02110.1"/>
    <property type="molecule type" value="Genomic_DNA"/>
</dbReference>
<evidence type="ECO:0000259" key="1">
    <source>
        <dbReference type="Pfam" id="PF06983"/>
    </source>
</evidence>
<dbReference type="Proteomes" id="UP000028703">
    <property type="component" value="Unassembled WGS sequence"/>
</dbReference>
<dbReference type="OrthoDB" id="9795306at2"/>
<dbReference type="Pfam" id="PF06983">
    <property type="entry name" value="3-dmu-9_3-mt"/>
    <property type="match status" value="1"/>
</dbReference>
<sequence length="149" mass="16678">MATVNVYLTFNGNCREAFDFYKSVFGGEYPYIGTFGEMPPMEGKETPEEDKNKIMHVTLPISKETVLMGSDTGGEWASNFKEGNNFSISINAESKEEADKLFNGLSAGGQVTMPMADTFWGAYFGMFTDKFAINWMVNYDDPAKMQQHP</sequence>
<dbReference type="CDD" id="cd06588">
    <property type="entry name" value="PhnB_like"/>
    <property type="match status" value="1"/>
</dbReference>
<feature type="domain" description="PhnB-like" evidence="1">
    <location>
        <begin position="6"/>
        <end position="137"/>
    </location>
</feature>
<comment type="caution">
    <text evidence="2">The sequence shown here is derived from an EMBL/GenBank/DDBJ whole genome shotgun (WGS) entry which is preliminary data.</text>
</comment>
<dbReference type="eggNOG" id="COG2764">
    <property type="taxonomic scope" value="Bacteria"/>
</dbReference>
<dbReference type="STRING" id="421531.IX38_14350"/>
<name>A0A085ZCE6_9FLAO</name>
<gene>
    <name evidence="2" type="ORF">IX38_14350</name>
</gene>
<reference evidence="2 3" key="1">
    <citation type="submission" date="2014-07" db="EMBL/GenBank/DDBJ databases">
        <title>Genome of Chryseobacterium luteum DSM 18605.</title>
        <authorList>
            <person name="Stropko S.J."/>
            <person name="Pipes S.E."/>
            <person name="Newman J.D."/>
        </authorList>
    </citation>
    <scope>NUCLEOTIDE SEQUENCE [LARGE SCALE GENOMIC DNA]</scope>
    <source>
        <strain evidence="2 3">DSM 18605</strain>
    </source>
</reference>
<dbReference type="Gene3D" id="3.10.180.10">
    <property type="entry name" value="2,3-Dihydroxybiphenyl 1,2-Dioxygenase, domain 1"/>
    <property type="match status" value="1"/>
</dbReference>
<dbReference type="InterPro" id="IPR029068">
    <property type="entry name" value="Glyas_Bleomycin-R_OHBP_Dase"/>
</dbReference>
<dbReference type="AlphaFoldDB" id="A0A085ZCE6"/>
<dbReference type="InterPro" id="IPR028973">
    <property type="entry name" value="PhnB-like"/>
</dbReference>
<dbReference type="SUPFAM" id="SSF54593">
    <property type="entry name" value="Glyoxalase/Bleomycin resistance protein/Dihydroxybiphenyl dioxygenase"/>
    <property type="match status" value="1"/>
</dbReference>
<keyword evidence="3" id="KW-1185">Reference proteome</keyword>
<dbReference type="PANTHER" id="PTHR33990">
    <property type="entry name" value="PROTEIN YJDN-RELATED"/>
    <property type="match status" value="1"/>
</dbReference>
<dbReference type="RefSeq" id="WP_034705882.1">
    <property type="nucleotide sequence ID" value="NZ_JPRO01000013.1"/>
</dbReference>
<dbReference type="PANTHER" id="PTHR33990:SF1">
    <property type="entry name" value="PROTEIN YJDN"/>
    <property type="match status" value="1"/>
</dbReference>
<organism evidence="2 3">
    <name type="scientific">Chryseobacterium luteum</name>
    <dbReference type="NCBI Taxonomy" id="421531"/>
    <lineage>
        <taxon>Bacteria</taxon>
        <taxon>Pseudomonadati</taxon>
        <taxon>Bacteroidota</taxon>
        <taxon>Flavobacteriia</taxon>
        <taxon>Flavobacteriales</taxon>
        <taxon>Weeksellaceae</taxon>
        <taxon>Chryseobacterium group</taxon>
        <taxon>Chryseobacterium</taxon>
    </lineage>
</organism>
<protein>
    <submittedName>
        <fullName evidence="2">Glyoxalase</fullName>
    </submittedName>
</protein>